<comment type="caution">
    <text evidence="1">The sequence shown here is derived from an EMBL/GenBank/DDBJ whole genome shotgun (WGS) entry which is preliminary data.</text>
</comment>
<dbReference type="HOGENOM" id="CLU_3163494_0_0_6"/>
<accession>D4XPP9</accession>
<proteinExistence type="predicted"/>
<evidence type="ECO:0000313" key="1">
    <source>
        <dbReference type="EMBL" id="EFF82826.1"/>
    </source>
</evidence>
<reference evidence="2" key="1">
    <citation type="submission" date="2010-03" db="EMBL/GenBank/DDBJ databases">
        <title>Complete sequence of Mobiluncus curtisii ATCC 43063.</title>
        <authorList>
            <person name="Muzny D."/>
            <person name="Qin X."/>
            <person name="Deng J."/>
            <person name="Jiang H."/>
            <person name="Liu Y."/>
            <person name="Qu J."/>
            <person name="Song X.-Z."/>
            <person name="Zhang L."/>
            <person name="Thornton R."/>
            <person name="Coyle M."/>
            <person name="Francisco L."/>
            <person name="Jackson L."/>
            <person name="Javaid M."/>
            <person name="Korchina V."/>
            <person name="Kovar C."/>
            <person name="Mata R."/>
            <person name="Mathew T."/>
            <person name="Ngo R."/>
            <person name="Nguyen L."/>
            <person name="Nguyen N."/>
            <person name="Okwuonu G."/>
            <person name="Ongeri F."/>
            <person name="Pham C."/>
            <person name="Simmons D."/>
            <person name="Wilczek-Boney K."/>
            <person name="Hale W."/>
            <person name="Jakkamsetti A."/>
            <person name="Pham P."/>
            <person name="Ruth R."/>
            <person name="San Lucas F."/>
            <person name="Warren J."/>
            <person name="Zhang J."/>
            <person name="Zhao Z."/>
            <person name="Zhou C."/>
            <person name="Zhu D."/>
            <person name="Lee S."/>
            <person name="Bess C."/>
            <person name="Blankenburg K."/>
            <person name="Forbes L."/>
            <person name="Fu Q."/>
            <person name="Gubbala S."/>
            <person name="Hirani K."/>
            <person name="Jayaseelan J.C."/>
            <person name="Lara F."/>
            <person name="Munidasa M."/>
            <person name="Palculict T."/>
            <person name="Patil S."/>
            <person name="Pu L.-L."/>
            <person name="Saada N."/>
            <person name="Tang L."/>
            <person name="Weissenberger G."/>
            <person name="Zhu Y."/>
            <person name="Hemphill L."/>
            <person name="Shang Y."/>
            <person name="Youmans B."/>
            <person name="Ayvaz T."/>
            <person name="Ross M."/>
            <person name="Santibanez J."/>
            <person name="Aqrawi P."/>
            <person name="Gross S."/>
            <person name="Joshi V."/>
            <person name="Fowler G."/>
            <person name="Nazareth L."/>
            <person name="Reid J."/>
            <person name="Worley K."/>
            <person name="Petrosino J."/>
            <person name="Highlander S."/>
            <person name="Gibbs R."/>
            <person name="Gibbs R."/>
        </authorList>
    </citation>
    <scope>NUCLEOTIDE SEQUENCE [LARGE SCALE GENOMIC DNA]</scope>
    <source>
        <strain evidence="2">ATCC 19194</strain>
    </source>
</reference>
<name>D4XPP9_ACIHA</name>
<dbReference type="Proteomes" id="UP000003085">
    <property type="component" value="Unassembled WGS sequence"/>
</dbReference>
<evidence type="ECO:0000313" key="2">
    <source>
        <dbReference type="Proteomes" id="UP000003085"/>
    </source>
</evidence>
<sequence length="47" mass="5300">MDSKILLDFAIKVNATAVYLRDDHYFIAKCCTLLNTALVLDQSPVKQ</sequence>
<protein>
    <submittedName>
        <fullName evidence="1">Uncharacterized protein</fullName>
    </submittedName>
</protein>
<organism evidence="1 2">
    <name type="scientific">Acinetobacter haemolyticus ATCC 19194</name>
    <dbReference type="NCBI Taxonomy" id="707232"/>
    <lineage>
        <taxon>Bacteria</taxon>
        <taxon>Pseudomonadati</taxon>
        <taxon>Pseudomonadota</taxon>
        <taxon>Gammaproteobacteria</taxon>
        <taxon>Moraxellales</taxon>
        <taxon>Moraxellaceae</taxon>
        <taxon>Acinetobacter</taxon>
    </lineage>
</organism>
<dbReference type="AlphaFoldDB" id="D4XPP9"/>
<gene>
    <name evidence="1" type="ORF">HMP0015_1691</name>
</gene>
<dbReference type="EMBL" id="ADMT01000152">
    <property type="protein sequence ID" value="EFF82826.1"/>
    <property type="molecule type" value="Genomic_DNA"/>
</dbReference>